<feature type="compositionally biased region" description="Basic and acidic residues" evidence="1">
    <location>
        <begin position="319"/>
        <end position="331"/>
    </location>
</feature>
<organism evidence="2 3">
    <name type="scientific">Rhynchosporium graminicola</name>
    <dbReference type="NCBI Taxonomy" id="2792576"/>
    <lineage>
        <taxon>Eukaryota</taxon>
        <taxon>Fungi</taxon>
        <taxon>Dikarya</taxon>
        <taxon>Ascomycota</taxon>
        <taxon>Pezizomycotina</taxon>
        <taxon>Leotiomycetes</taxon>
        <taxon>Helotiales</taxon>
        <taxon>Ploettnerulaceae</taxon>
        <taxon>Rhynchosporium</taxon>
    </lineage>
</organism>
<sequence length="873" mass="99649">MLSLFKPNRPSSELDESSSSSDEERIIPPGTPYLTKINGKLVWARKKVPKTINPVQDLMGEAFGGNRAVIVRRRSRSLERPVTRVILGGNPAAQPQQITHSAPLLQQAFPNAMPPMAHCPHHHPPLWSPQFPPYFQFQPMPQPFQHPMQHPVQFHAQGLRLYVPQQPPAPPPLFVQQSPTEKEKEQLKAFDSHFNQTVRPYSTRVASASSEESQEKQKKKPQGKASEKLVEIAAEIGALKVDIAVTKHICGECGRLRSRKYHHEHPLKPGEVPEIAFCRKCQKYATSTSESSDTEFVGVKSRKEKKDKEGRKGQKEKKARSSADDKDRASELPEAGPLSEPKACQPKLSPPKQATVEQVPTDEYIIVEEEISDHEPQPRGRSKRPVPKEYESRKRPLSPMTSQLSIVRSNSDPYGRPVRRENLRNVEHPVEIHEAFRDKVRRQSPNTQFRFVEVVPDHDEVDGKDLLYPRGVHLVDEAYEKPEGSRQYQKADRAHGRTSPYQAYIVEESESTYGGRRVVSQSSEQDGYEAYEESSRGPPSRHQSFENPNNLSSMVSSEARRRRKRERAPPTDLDSRPWDQPYVIRPEKNDEVIVVTETFLYRKKKLAQDEEERRKQEYIDRATMSPRKTSGFSTEEAADYYHEDWSRPEPEIFLPSIVGKPYQPYQSSKPTKGYRRSRHPDSEPTESEASYDDRESANKFSPRSRPPRSPILRAASNDWTGLNHTDWGDGPLTSSLTESEHARRRKRVSRSPSRDNSRRGRSTSNGRPAYVQDATDGGTEKALILSPRLQSSRIRNMDDDNDSVSSSSSVTRFMRRENRDDFDDYSVSNMSDAEKDAEVEARHVRFRDTPSLRSARDNWTTSEGQSHGSRSEY</sequence>
<feature type="compositionally biased region" description="Basic and acidic residues" evidence="1">
    <location>
        <begin position="832"/>
        <end position="856"/>
    </location>
</feature>
<accession>A0A1E1JXZ1</accession>
<dbReference type="STRING" id="914237.A0A1E1JXZ1"/>
<feature type="region of interest" description="Disordered" evidence="1">
    <location>
        <begin position="201"/>
        <end position="227"/>
    </location>
</feature>
<evidence type="ECO:0000313" key="3">
    <source>
        <dbReference type="Proteomes" id="UP000178129"/>
    </source>
</evidence>
<feature type="compositionally biased region" description="Basic and acidic residues" evidence="1">
    <location>
        <begin position="418"/>
        <end position="438"/>
    </location>
</feature>
<evidence type="ECO:0000256" key="1">
    <source>
        <dbReference type="SAM" id="MobiDB-lite"/>
    </source>
</evidence>
<dbReference type="EMBL" id="FJUW01000002">
    <property type="protein sequence ID" value="CZS89114.1"/>
    <property type="molecule type" value="Genomic_DNA"/>
</dbReference>
<feature type="region of interest" description="Disordered" evidence="1">
    <location>
        <begin position="604"/>
        <end position="635"/>
    </location>
</feature>
<gene>
    <name evidence="2" type="ORF">RCO7_04693</name>
</gene>
<feature type="region of interest" description="Disordered" evidence="1">
    <location>
        <begin position="477"/>
        <end position="584"/>
    </location>
</feature>
<feature type="compositionally biased region" description="Basic and acidic residues" evidence="1">
    <location>
        <begin position="304"/>
        <end position="313"/>
    </location>
</feature>
<proteinExistence type="predicted"/>
<feature type="compositionally biased region" description="Basic and acidic residues" evidence="1">
    <location>
        <begin position="477"/>
        <end position="495"/>
    </location>
</feature>
<evidence type="ECO:0000313" key="2">
    <source>
        <dbReference type="EMBL" id="CZS89114.1"/>
    </source>
</evidence>
<dbReference type="Proteomes" id="UP000178129">
    <property type="component" value="Unassembled WGS sequence"/>
</dbReference>
<comment type="caution">
    <text evidence="2">The sequence shown here is derived from an EMBL/GenBank/DDBJ whole genome shotgun (WGS) entry which is preliminary data.</text>
</comment>
<feature type="compositionally biased region" description="Polar residues" evidence="1">
    <location>
        <begin position="541"/>
        <end position="556"/>
    </location>
</feature>
<dbReference type="AlphaFoldDB" id="A0A1E1JXZ1"/>
<feature type="region of interest" description="Disordered" evidence="1">
    <location>
        <begin position="289"/>
        <end position="443"/>
    </location>
</feature>
<reference evidence="3" key="1">
    <citation type="submission" date="2016-03" db="EMBL/GenBank/DDBJ databases">
        <authorList>
            <person name="Ploux O."/>
        </authorList>
    </citation>
    <scope>NUCLEOTIDE SEQUENCE [LARGE SCALE GENOMIC DNA]</scope>
    <source>
        <strain evidence="3">UK7</strain>
    </source>
</reference>
<feature type="compositionally biased region" description="Basic and acidic residues" evidence="1">
    <location>
        <begin position="606"/>
        <end position="620"/>
    </location>
</feature>
<feature type="compositionally biased region" description="Polar residues" evidence="1">
    <location>
        <begin position="399"/>
        <end position="412"/>
    </location>
</feature>
<name>A0A1E1JXZ1_9HELO</name>
<dbReference type="InParanoid" id="A0A1E1JXZ1"/>
<keyword evidence="3" id="KW-1185">Reference proteome</keyword>
<feature type="region of interest" description="Disordered" evidence="1">
    <location>
        <begin position="655"/>
        <end position="873"/>
    </location>
</feature>
<feature type="region of interest" description="Disordered" evidence="1">
    <location>
        <begin position="1"/>
        <end position="29"/>
    </location>
</feature>
<protein>
    <submittedName>
        <fullName evidence="2">Uncharacterized protein</fullName>
    </submittedName>
</protein>
<feature type="compositionally biased region" description="Basic and acidic residues" evidence="1">
    <location>
        <begin position="567"/>
        <end position="577"/>
    </location>
</feature>
<feature type="compositionally biased region" description="Polar residues" evidence="1">
    <location>
        <begin position="857"/>
        <end position="873"/>
    </location>
</feature>